<evidence type="ECO:0000313" key="23">
    <source>
        <dbReference type="Proteomes" id="UP000708208"/>
    </source>
</evidence>
<protein>
    <recommendedName>
        <fullName evidence="17">Aminopeptidase</fullName>
        <ecNumber evidence="17">3.4.11.-</ecNumber>
    </recommendedName>
</protein>
<evidence type="ECO:0000256" key="6">
    <source>
        <dbReference type="ARBA" id="ARBA00022723"/>
    </source>
</evidence>
<keyword evidence="3 17" id="KW-0031">Aminopeptidase</keyword>
<keyword evidence="23" id="KW-1185">Reference proteome</keyword>
<dbReference type="PANTHER" id="PTHR11533:SF294">
    <property type="entry name" value="THYROTROPIN-RELEASING HORMONE-DEGRADING ECTOENZYME"/>
    <property type="match status" value="1"/>
</dbReference>
<comment type="subcellular location">
    <subcellularLocation>
        <location evidence="1">Membrane</location>
        <topology evidence="1">Single-pass type II membrane protein</topology>
    </subcellularLocation>
</comment>
<dbReference type="CDD" id="cd09601">
    <property type="entry name" value="M1_APN-Q_like"/>
    <property type="match status" value="1"/>
</dbReference>
<feature type="domain" description="Aminopeptidase N-like N-terminal" evidence="21">
    <location>
        <begin position="60"/>
        <end position="257"/>
    </location>
</feature>
<dbReference type="GO" id="GO:0005615">
    <property type="term" value="C:extracellular space"/>
    <property type="evidence" value="ECO:0007669"/>
    <property type="project" value="TreeGrafter"/>
</dbReference>
<keyword evidence="12" id="KW-0472">Membrane</keyword>
<comment type="similarity">
    <text evidence="2 17">Belongs to the peptidase M1 family.</text>
</comment>
<dbReference type="InterPro" id="IPR050344">
    <property type="entry name" value="Peptidase_M1_aminopeptidases"/>
</dbReference>
<organism evidence="22 23">
    <name type="scientific">Allacma fusca</name>
    <dbReference type="NCBI Taxonomy" id="39272"/>
    <lineage>
        <taxon>Eukaryota</taxon>
        <taxon>Metazoa</taxon>
        <taxon>Ecdysozoa</taxon>
        <taxon>Arthropoda</taxon>
        <taxon>Hexapoda</taxon>
        <taxon>Collembola</taxon>
        <taxon>Symphypleona</taxon>
        <taxon>Sminthuridae</taxon>
        <taxon>Allacma</taxon>
    </lineage>
</organism>
<reference evidence="22" key="1">
    <citation type="submission" date="2021-06" db="EMBL/GenBank/DDBJ databases">
        <authorList>
            <person name="Hodson N. C."/>
            <person name="Mongue J. A."/>
            <person name="Jaron S. K."/>
        </authorList>
    </citation>
    <scope>NUCLEOTIDE SEQUENCE</scope>
</reference>
<sequence length="945" mass="107223">MKIFLCLLVLTIITEIFASPPLQLEETRGIRHAHKNIPRENSPKQNIIRPNYILPNAVIPEKYTLKIRPVLYPYEGETEYTAPGHVEILTTCLNATNEIIIHKHPTLTITTVQVLANSNNAELDVLSTNYVEIHHFYIISLASNLVVNQKYKIIMNFTAPISDTTDGLYRAQFTNERGEIKRMATTQFESVSARQAFPCFDEPNLRATFKISIARRKGANFIALSNEGWEEQNVEDPELPDWVWDHFYETVSMPTYLVALIVAEDYLGRFRTNVFEKTVGVYGPRYLMEPPIHSGEFAVEKSAYIVKFLQEKYEHTYALSKIDSIAIPTGYFSAGAMENWGLNTYRQEYLLFIEGESSEINRYRITSILTHELAHQWFGNQVTCKWWSDLWLNEGFASYITFMGIHEVTPEFDADREILWDSVQYALAYDVDVNEPVKNSAVTPEEIERTFTTITYDKGASIIRMMASFMGEPTFTKGLIKYLEQYKFKGAEQDNLFQVLNDQAIEDNVLPPGKTIKGIMDTWTLQAGFPVIRVSKVGNSQVYISQERFTKQGSNNDIHNGLWEVPIAISSQDDAEFSVYSPKLWLSKNMLSQSYAFHSESKWLIVNPDATGYYRVLYDNALTQLIISQLKSDHTKISALSRSQLLDDYFNLARNGYVDITAALDLTTYLSNEIDRVVWNSLLTALTRFLNVFRNEDISSFRAYFAPLIETALQKAGLGWDQQTGDSGAPVLFRAKLIDWACALESDNCVTKARELLANWTSTNINPIPLDVQAPLYCAVVAHGGEAGYDFVMGLVKRADTSDFQRARLLTALACSKDTASLQNLVELTKENNTYIGNNAVLVLQRVGVNTLGRAIVFKFIREEFDVLKAKTGGVNAFVSVLNTLSTVYTKASEKTNVVELTTERESDLTSVQSSIQNILRNIDANIAFVNDYFEKMKSWFNIQI</sequence>
<evidence type="ECO:0000256" key="3">
    <source>
        <dbReference type="ARBA" id="ARBA00022438"/>
    </source>
</evidence>
<dbReference type="GO" id="GO:0005737">
    <property type="term" value="C:cytoplasm"/>
    <property type="evidence" value="ECO:0007669"/>
    <property type="project" value="TreeGrafter"/>
</dbReference>
<dbReference type="GO" id="GO:0070006">
    <property type="term" value="F:metalloaminopeptidase activity"/>
    <property type="evidence" value="ECO:0007669"/>
    <property type="project" value="TreeGrafter"/>
</dbReference>
<dbReference type="AlphaFoldDB" id="A0A8J2J497"/>
<feature type="binding site" evidence="15">
    <location>
        <position position="375"/>
    </location>
    <ligand>
        <name>Zn(2+)</name>
        <dbReference type="ChEBI" id="CHEBI:29105"/>
        <note>catalytic</note>
    </ligand>
</feature>
<comment type="caution">
    <text evidence="22">The sequence shown here is derived from an EMBL/GenBank/DDBJ whole genome shotgun (WGS) entry which is preliminary data.</text>
</comment>
<keyword evidence="5" id="KW-0812">Transmembrane</keyword>
<evidence type="ECO:0000256" key="4">
    <source>
        <dbReference type="ARBA" id="ARBA00022670"/>
    </source>
</evidence>
<evidence type="ECO:0000256" key="14">
    <source>
        <dbReference type="PIRSR" id="PIRSR634016-1"/>
    </source>
</evidence>
<evidence type="ECO:0000313" key="22">
    <source>
        <dbReference type="EMBL" id="CAG7667478.1"/>
    </source>
</evidence>
<dbReference type="Pfam" id="PF17900">
    <property type="entry name" value="Peptidase_M1_N"/>
    <property type="match status" value="1"/>
</dbReference>
<evidence type="ECO:0000256" key="18">
    <source>
        <dbReference type="SAM" id="SignalP"/>
    </source>
</evidence>
<dbReference type="FunFam" id="1.10.390.10:FF:000013">
    <property type="entry name" value="Aminopeptidase N"/>
    <property type="match status" value="1"/>
</dbReference>
<dbReference type="PANTHER" id="PTHR11533">
    <property type="entry name" value="PROTEASE M1 ZINC METALLOPROTEASE"/>
    <property type="match status" value="1"/>
</dbReference>
<dbReference type="GO" id="GO:0042277">
    <property type="term" value="F:peptide binding"/>
    <property type="evidence" value="ECO:0007669"/>
    <property type="project" value="TreeGrafter"/>
</dbReference>
<feature type="active site" description="Proton acceptor" evidence="14">
    <location>
        <position position="372"/>
    </location>
</feature>
<name>A0A8J2J497_9HEXA</name>
<dbReference type="EMBL" id="CAJVCH010010383">
    <property type="protein sequence ID" value="CAG7667478.1"/>
    <property type="molecule type" value="Genomic_DNA"/>
</dbReference>
<evidence type="ECO:0000256" key="10">
    <source>
        <dbReference type="ARBA" id="ARBA00022989"/>
    </source>
</evidence>
<dbReference type="InterPro" id="IPR045357">
    <property type="entry name" value="Aminopeptidase_N-like_N"/>
</dbReference>
<dbReference type="EC" id="3.4.11.-" evidence="17"/>
<keyword evidence="11 17" id="KW-0482">Metalloprotease</keyword>
<dbReference type="GO" id="GO:0016020">
    <property type="term" value="C:membrane"/>
    <property type="evidence" value="ECO:0007669"/>
    <property type="project" value="UniProtKB-SubCell"/>
</dbReference>
<dbReference type="FunFam" id="2.60.40.1730:FF:000001">
    <property type="entry name" value="Leucyl-cystinyl aminopeptidase"/>
    <property type="match status" value="1"/>
</dbReference>
<feature type="signal peptide" evidence="18">
    <location>
        <begin position="1"/>
        <end position="18"/>
    </location>
</feature>
<keyword evidence="8 15" id="KW-0862">Zinc</keyword>
<dbReference type="Pfam" id="PF01433">
    <property type="entry name" value="Peptidase_M1"/>
    <property type="match status" value="1"/>
</dbReference>
<feature type="domain" description="ERAP1-like C-terminal" evidence="20">
    <location>
        <begin position="603"/>
        <end position="923"/>
    </location>
</feature>
<feature type="binding site" evidence="15">
    <location>
        <position position="371"/>
    </location>
    <ligand>
        <name>Zn(2+)</name>
        <dbReference type="ChEBI" id="CHEBI:29105"/>
        <note>catalytic</note>
    </ligand>
</feature>
<evidence type="ECO:0000256" key="15">
    <source>
        <dbReference type="PIRSR" id="PIRSR634016-3"/>
    </source>
</evidence>
<evidence type="ECO:0000256" key="2">
    <source>
        <dbReference type="ARBA" id="ARBA00010136"/>
    </source>
</evidence>
<keyword evidence="13" id="KW-0325">Glycoprotein</keyword>
<feature type="binding site" evidence="15">
    <location>
        <position position="394"/>
    </location>
    <ligand>
        <name>Zn(2+)</name>
        <dbReference type="ChEBI" id="CHEBI:29105"/>
        <note>catalytic</note>
    </ligand>
</feature>
<dbReference type="InterPro" id="IPR024571">
    <property type="entry name" value="ERAP1-like_C_dom"/>
</dbReference>
<evidence type="ECO:0000259" key="20">
    <source>
        <dbReference type="Pfam" id="PF11838"/>
    </source>
</evidence>
<dbReference type="OrthoDB" id="10031169at2759"/>
<dbReference type="InterPro" id="IPR014782">
    <property type="entry name" value="Peptidase_M1_dom"/>
</dbReference>
<keyword evidence="9" id="KW-0735">Signal-anchor</keyword>
<evidence type="ECO:0000256" key="7">
    <source>
        <dbReference type="ARBA" id="ARBA00022801"/>
    </source>
</evidence>
<proteinExistence type="inferred from homology"/>
<keyword evidence="4 17" id="KW-0645">Protease</keyword>
<evidence type="ECO:0000256" key="9">
    <source>
        <dbReference type="ARBA" id="ARBA00022968"/>
    </source>
</evidence>
<dbReference type="GO" id="GO:0008270">
    <property type="term" value="F:zinc ion binding"/>
    <property type="evidence" value="ECO:0007669"/>
    <property type="project" value="UniProtKB-UniRule"/>
</dbReference>
<comment type="cofactor">
    <cofactor evidence="15 17">
        <name>Zn(2+)</name>
        <dbReference type="ChEBI" id="CHEBI:29105"/>
    </cofactor>
    <text evidence="15 17">Binds 1 zinc ion per subunit.</text>
</comment>
<keyword evidence="6 15" id="KW-0479">Metal-binding</keyword>
<feature type="chain" id="PRO_5035144268" description="Aminopeptidase" evidence="18">
    <location>
        <begin position="19"/>
        <end position="945"/>
    </location>
</feature>
<evidence type="ECO:0000259" key="19">
    <source>
        <dbReference type="Pfam" id="PF01433"/>
    </source>
</evidence>
<feature type="site" description="Transition state stabilizer" evidence="16">
    <location>
        <position position="456"/>
    </location>
</feature>
<feature type="domain" description="Peptidase M1 membrane alanine aminopeptidase" evidence="19">
    <location>
        <begin position="297"/>
        <end position="523"/>
    </location>
</feature>
<evidence type="ECO:0000259" key="21">
    <source>
        <dbReference type="Pfam" id="PF17900"/>
    </source>
</evidence>
<keyword evidence="10" id="KW-1133">Transmembrane helix</keyword>
<gene>
    <name evidence="22" type="ORF">AFUS01_LOCUS1826</name>
</gene>
<evidence type="ECO:0000256" key="17">
    <source>
        <dbReference type="RuleBase" id="RU364040"/>
    </source>
</evidence>
<evidence type="ECO:0000256" key="5">
    <source>
        <dbReference type="ARBA" id="ARBA00022692"/>
    </source>
</evidence>
<evidence type="ECO:0000256" key="13">
    <source>
        <dbReference type="ARBA" id="ARBA00023180"/>
    </source>
</evidence>
<evidence type="ECO:0000256" key="8">
    <source>
        <dbReference type="ARBA" id="ARBA00022833"/>
    </source>
</evidence>
<dbReference type="InterPro" id="IPR034016">
    <property type="entry name" value="M1_APN-typ"/>
</dbReference>
<dbReference type="GO" id="GO:0006508">
    <property type="term" value="P:proteolysis"/>
    <property type="evidence" value="ECO:0007669"/>
    <property type="project" value="UniProtKB-KW"/>
</dbReference>
<evidence type="ECO:0000256" key="16">
    <source>
        <dbReference type="PIRSR" id="PIRSR634016-4"/>
    </source>
</evidence>
<keyword evidence="7 17" id="KW-0378">Hydrolase</keyword>
<dbReference type="Pfam" id="PF11838">
    <property type="entry name" value="ERAP1_C"/>
    <property type="match status" value="1"/>
</dbReference>
<dbReference type="GO" id="GO:0043171">
    <property type="term" value="P:peptide catabolic process"/>
    <property type="evidence" value="ECO:0007669"/>
    <property type="project" value="TreeGrafter"/>
</dbReference>
<evidence type="ECO:0000256" key="11">
    <source>
        <dbReference type="ARBA" id="ARBA00023049"/>
    </source>
</evidence>
<dbReference type="Proteomes" id="UP000708208">
    <property type="component" value="Unassembled WGS sequence"/>
</dbReference>
<keyword evidence="18" id="KW-0732">Signal</keyword>
<evidence type="ECO:0000256" key="12">
    <source>
        <dbReference type="ARBA" id="ARBA00023136"/>
    </source>
</evidence>
<evidence type="ECO:0000256" key="1">
    <source>
        <dbReference type="ARBA" id="ARBA00004606"/>
    </source>
</evidence>
<accession>A0A8J2J497</accession>